<keyword evidence="3" id="KW-1185">Reference proteome</keyword>
<sequence length="101" mass="10926">MGRIVKNNLVILLAAMGALVSMVIVPSSMGYVEYLNGPVLGILFCLMVVIGGFRESGVFSVLLSQLLLRLGTFRQLAMVLVFINNPVAVISPQPDCFVNKK</sequence>
<proteinExistence type="predicted"/>
<keyword evidence="1" id="KW-0812">Transmembrane</keyword>
<name>G0VNM9_MEGEL</name>
<dbReference type="AlphaFoldDB" id="G0VNM9"/>
<evidence type="ECO:0000256" key="1">
    <source>
        <dbReference type="SAM" id="Phobius"/>
    </source>
</evidence>
<feature type="transmembrane region" description="Helical" evidence="1">
    <location>
        <begin position="9"/>
        <end position="29"/>
    </location>
</feature>
<dbReference type="HOGENOM" id="CLU_2288150_0_0_9"/>
<evidence type="ECO:0000313" key="3">
    <source>
        <dbReference type="Proteomes" id="UP000010111"/>
    </source>
</evidence>
<protein>
    <submittedName>
        <fullName evidence="2">Citrate transporter</fullName>
    </submittedName>
</protein>
<dbReference type="KEGG" id="med:MELS_0835"/>
<organism evidence="2 3">
    <name type="scientific">Megasphaera elsdenii DSM 20460</name>
    <dbReference type="NCBI Taxonomy" id="1064535"/>
    <lineage>
        <taxon>Bacteria</taxon>
        <taxon>Bacillati</taxon>
        <taxon>Bacillota</taxon>
        <taxon>Negativicutes</taxon>
        <taxon>Veillonellales</taxon>
        <taxon>Veillonellaceae</taxon>
        <taxon>Megasphaera</taxon>
    </lineage>
</organism>
<evidence type="ECO:0000313" key="2">
    <source>
        <dbReference type="EMBL" id="CCC73057.1"/>
    </source>
</evidence>
<dbReference type="RefSeq" id="WP_014015793.1">
    <property type="nucleotide sequence ID" value="NC_015873.1"/>
</dbReference>
<accession>G0VNM9</accession>
<reference evidence="2 3" key="1">
    <citation type="journal article" date="2011" name="J. Bacteriol.">
        <title>Genome Sequence of the Ruminal Bacterium Megasphaera elsdenii.</title>
        <authorList>
            <person name="Marx H."/>
            <person name="Graf A.B."/>
            <person name="Tatto N."/>
            <person name="Thallinger G.G."/>
            <person name="Mattanovich D."/>
            <person name="Sauer M."/>
        </authorList>
    </citation>
    <scope>NUCLEOTIDE SEQUENCE [LARGE SCALE GENOMIC DNA]</scope>
    <source>
        <strain evidence="2 3">DSM 20460</strain>
    </source>
</reference>
<dbReference type="eggNOG" id="COG1055">
    <property type="taxonomic scope" value="Bacteria"/>
</dbReference>
<dbReference type="STRING" id="1064535.MELS_0835"/>
<dbReference type="EMBL" id="HE576794">
    <property type="protein sequence ID" value="CCC73057.1"/>
    <property type="molecule type" value="Genomic_DNA"/>
</dbReference>
<dbReference type="Proteomes" id="UP000010111">
    <property type="component" value="Chromosome"/>
</dbReference>
<keyword evidence="1" id="KW-0472">Membrane</keyword>
<keyword evidence="1" id="KW-1133">Transmembrane helix</keyword>
<dbReference type="GeneID" id="97492980"/>
<feature type="transmembrane region" description="Helical" evidence="1">
    <location>
        <begin position="35"/>
        <end position="54"/>
    </location>
</feature>
<gene>
    <name evidence="2" type="ORF">MELS_0835</name>
</gene>